<dbReference type="InterPro" id="IPR036691">
    <property type="entry name" value="Endo/exonu/phosph_ase_sf"/>
</dbReference>
<dbReference type="Proteomes" id="UP000824267">
    <property type="component" value="Unassembled WGS sequence"/>
</dbReference>
<feature type="domain" description="Endonuclease/exonuclease/phosphatase" evidence="2">
    <location>
        <begin position="34"/>
        <end position="337"/>
    </location>
</feature>
<accession>A0A9D1RII8</accession>
<dbReference type="InterPro" id="IPR005135">
    <property type="entry name" value="Endo/exonuclease/phosphatase"/>
</dbReference>
<dbReference type="PANTHER" id="PTHR42834:SF1">
    <property type="entry name" value="ENDONUCLEASE_EXONUCLEASE_PHOSPHATASE FAMILY PROTEIN (AFU_ORTHOLOGUE AFUA_3G09210)"/>
    <property type="match status" value="1"/>
</dbReference>
<evidence type="ECO:0000256" key="1">
    <source>
        <dbReference type="SAM" id="SignalP"/>
    </source>
</evidence>
<dbReference type="Pfam" id="PF19580">
    <property type="entry name" value="Exo_endo_phos_3"/>
    <property type="match status" value="1"/>
</dbReference>
<dbReference type="EMBL" id="DXGG01000250">
    <property type="protein sequence ID" value="HIW88202.1"/>
    <property type="molecule type" value="Genomic_DNA"/>
</dbReference>
<evidence type="ECO:0000259" key="2">
    <source>
        <dbReference type="Pfam" id="PF19580"/>
    </source>
</evidence>
<comment type="caution">
    <text evidence="3">The sequence shown here is derived from an EMBL/GenBank/DDBJ whole genome shotgun (WGS) entry which is preliminary data.</text>
</comment>
<reference evidence="3" key="2">
    <citation type="submission" date="2021-04" db="EMBL/GenBank/DDBJ databases">
        <authorList>
            <person name="Gilroy R."/>
        </authorList>
    </citation>
    <scope>NUCLEOTIDE SEQUENCE</scope>
    <source>
        <strain evidence="3">Gambia16-930</strain>
    </source>
</reference>
<feature type="signal peptide" evidence="1">
    <location>
        <begin position="1"/>
        <end position="27"/>
    </location>
</feature>
<proteinExistence type="predicted"/>
<feature type="chain" id="PRO_5038430452" description="Endonuclease/exonuclease/phosphatase domain-containing protein" evidence="1">
    <location>
        <begin position="28"/>
        <end position="342"/>
    </location>
</feature>
<sequence>MQLRKRICNKNSTRKLALLLCMLPNIALSQKDVVIFHNCENFFYPTNDTLTEDDDFTSEGRKHWTFKRYNRKKNLLAKTYMAAGGNSFPTLIGLCEIEGEKVLNDLCYDTPLRKAGYRYIHYDSHDIRGIDVALIYNPQRFRPLRHYKITPEAKDESEKTRDILYVCGMLGKLRLNIYVIHAPSRREHNAKKQFRTDVFSMVYRHIEERKSEGEEYFLLMGDMNDNPWDKSVEQGFRTKTYYSGNVSPLLVNLMERNKNKTGSYVYNGTYLSFDQFLVSRNLLNRINDGGTFGGFVFRKDFLIDKESNTRVVVPYSTYKGFLYQGGVSDHFPIILEIDGCGK</sequence>
<protein>
    <recommendedName>
        <fullName evidence="2">Endonuclease/exonuclease/phosphatase domain-containing protein</fullName>
    </recommendedName>
</protein>
<dbReference type="Gene3D" id="3.60.10.10">
    <property type="entry name" value="Endonuclease/exonuclease/phosphatase"/>
    <property type="match status" value="1"/>
</dbReference>
<keyword evidence="1" id="KW-0732">Signal</keyword>
<gene>
    <name evidence="3" type="ORF">IAC47_08060</name>
</gene>
<dbReference type="AlphaFoldDB" id="A0A9D1RII8"/>
<name>A0A9D1RII8_9BACT</name>
<dbReference type="GO" id="GO:0003824">
    <property type="term" value="F:catalytic activity"/>
    <property type="evidence" value="ECO:0007669"/>
    <property type="project" value="InterPro"/>
</dbReference>
<evidence type="ECO:0000313" key="3">
    <source>
        <dbReference type="EMBL" id="HIW88202.1"/>
    </source>
</evidence>
<dbReference type="SUPFAM" id="SSF56219">
    <property type="entry name" value="DNase I-like"/>
    <property type="match status" value="1"/>
</dbReference>
<organism evidence="3 4">
    <name type="scientific">Candidatus Onthomorpha intestinigallinarum</name>
    <dbReference type="NCBI Taxonomy" id="2840880"/>
    <lineage>
        <taxon>Bacteria</taxon>
        <taxon>Pseudomonadati</taxon>
        <taxon>Bacteroidota</taxon>
        <taxon>Bacteroidia</taxon>
        <taxon>Bacteroidales</taxon>
        <taxon>Candidatus Onthomorpha</taxon>
    </lineage>
</organism>
<evidence type="ECO:0000313" key="4">
    <source>
        <dbReference type="Proteomes" id="UP000824267"/>
    </source>
</evidence>
<dbReference type="PANTHER" id="PTHR42834">
    <property type="entry name" value="ENDONUCLEASE/EXONUCLEASE/PHOSPHATASE FAMILY PROTEIN (AFU_ORTHOLOGUE AFUA_3G09210)"/>
    <property type="match status" value="1"/>
</dbReference>
<reference evidence="3" key="1">
    <citation type="journal article" date="2021" name="PeerJ">
        <title>Extensive microbial diversity within the chicken gut microbiome revealed by metagenomics and culture.</title>
        <authorList>
            <person name="Gilroy R."/>
            <person name="Ravi A."/>
            <person name="Getino M."/>
            <person name="Pursley I."/>
            <person name="Horton D.L."/>
            <person name="Alikhan N.F."/>
            <person name="Baker D."/>
            <person name="Gharbi K."/>
            <person name="Hall N."/>
            <person name="Watson M."/>
            <person name="Adriaenssens E.M."/>
            <person name="Foster-Nyarko E."/>
            <person name="Jarju S."/>
            <person name="Secka A."/>
            <person name="Antonio M."/>
            <person name="Oren A."/>
            <person name="Chaudhuri R.R."/>
            <person name="La Ragione R."/>
            <person name="Hildebrand F."/>
            <person name="Pallen M.J."/>
        </authorList>
    </citation>
    <scope>NUCLEOTIDE SEQUENCE</scope>
    <source>
        <strain evidence="3">Gambia16-930</strain>
    </source>
</reference>